<keyword evidence="18" id="KW-1185">Reference proteome</keyword>
<dbReference type="KEGG" id="fpal:HYN49_10355"/>
<keyword evidence="8" id="KW-0238">DNA-binding</keyword>
<dbReference type="SUPFAM" id="SSF81624">
    <property type="entry name" value="N-terminal domain of MutM-like DNA repair proteins"/>
    <property type="match status" value="1"/>
</dbReference>
<dbReference type="PROSITE" id="PS51066">
    <property type="entry name" value="ZF_FPG_2"/>
    <property type="match status" value="1"/>
</dbReference>
<dbReference type="GO" id="GO:0003684">
    <property type="term" value="F:damaged DNA binding"/>
    <property type="evidence" value="ECO:0007669"/>
    <property type="project" value="InterPro"/>
</dbReference>
<evidence type="ECO:0000259" key="15">
    <source>
        <dbReference type="PROSITE" id="PS51066"/>
    </source>
</evidence>
<reference evidence="17 18" key="1">
    <citation type="submission" date="2018-05" db="EMBL/GenBank/DDBJ databases">
        <title>Genome sequencing of Flavobacterium sp. HYN0049.</title>
        <authorList>
            <person name="Yi H."/>
            <person name="Baek C."/>
        </authorList>
    </citation>
    <scope>NUCLEOTIDE SEQUENCE [LARGE SCALE GENOMIC DNA]</scope>
    <source>
        <strain evidence="17 18">HYN0049</strain>
    </source>
</reference>
<dbReference type="InterPro" id="IPR035937">
    <property type="entry name" value="FPG_N"/>
</dbReference>
<keyword evidence="17" id="KW-0540">Nuclease</keyword>
<evidence type="ECO:0000256" key="8">
    <source>
        <dbReference type="ARBA" id="ARBA00023125"/>
    </source>
</evidence>
<feature type="transmembrane region" description="Helical" evidence="14">
    <location>
        <begin position="50"/>
        <end position="72"/>
    </location>
</feature>
<dbReference type="GO" id="GO:0003906">
    <property type="term" value="F:DNA-(apurinic or apyrimidinic site) endonuclease activity"/>
    <property type="evidence" value="ECO:0007669"/>
    <property type="project" value="InterPro"/>
</dbReference>
<dbReference type="Pfam" id="PF01149">
    <property type="entry name" value="Fapy_DNA_glyco"/>
    <property type="match status" value="1"/>
</dbReference>
<keyword evidence="5 13" id="KW-0863">Zinc-finger</keyword>
<dbReference type="Gene3D" id="3.20.190.10">
    <property type="entry name" value="MutM-like, N-terminal"/>
    <property type="match status" value="1"/>
</dbReference>
<keyword evidence="11" id="KW-0511">Multifunctional enzyme</keyword>
<dbReference type="PANTHER" id="PTHR22993:SF9">
    <property type="entry name" value="FORMAMIDOPYRIMIDINE-DNA GLYCOSYLASE"/>
    <property type="match status" value="1"/>
</dbReference>
<keyword evidence="17" id="KW-0255">Endonuclease</keyword>
<proteinExistence type="inferred from homology"/>
<feature type="domain" description="FPG-type" evidence="15">
    <location>
        <begin position="206"/>
        <end position="240"/>
    </location>
</feature>
<dbReference type="InterPro" id="IPR012319">
    <property type="entry name" value="FPG_cat"/>
</dbReference>
<feature type="domain" description="Formamidopyrimidine-DNA glycosylase catalytic" evidence="16">
    <location>
        <begin position="2"/>
        <end position="93"/>
    </location>
</feature>
<evidence type="ECO:0000313" key="18">
    <source>
        <dbReference type="Proteomes" id="UP000244937"/>
    </source>
</evidence>
<keyword evidence="12" id="KW-0326">Glycosidase</keyword>
<evidence type="ECO:0000256" key="11">
    <source>
        <dbReference type="ARBA" id="ARBA00023268"/>
    </source>
</evidence>
<dbReference type="InterPro" id="IPR000214">
    <property type="entry name" value="Znf_DNA_glyclase/AP_lyase"/>
</dbReference>
<accession>A0A2S1SIP1</accession>
<evidence type="ECO:0000256" key="5">
    <source>
        <dbReference type="ARBA" id="ARBA00022771"/>
    </source>
</evidence>
<dbReference type="InterPro" id="IPR010979">
    <property type="entry name" value="Ribosomal_uS13-like_H2TH"/>
</dbReference>
<keyword evidence="10" id="KW-0456">Lyase</keyword>
<evidence type="ECO:0000256" key="7">
    <source>
        <dbReference type="ARBA" id="ARBA00022833"/>
    </source>
</evidence>
<dbReference type="OrthoDB" id="9800855at2"/>
<dbReference type="SMART" id="SM01232">
    <property type="entry name" value="H2TH"/>
    <property type="match status" value="1"/>
</dbReference>
<gene>
    <name evidence="17" type="ORF">HYN49_10355</name>
</gene>
<name>A0A2S1SIP1_9FLAO</name>
<keyword evidence="14" id="KW-0812">Transmembrane</keyword>
<evidence type="ECO:0000256" key="6">
    <source>
        <dbReference type="ARBA" id="ARBA00022801"/>
    </source>
</evidence>
<evidence type="ECO:0000256" key="9">
    <source>
        <dbReference type="ARBA" id="ARBA00023204"/>
    </source>
</evidence>
<comment type="catalytic activity">
    <reaction evidence="1">
        <text>Hydrolysis of DNA containing ring-opened 7-methylguanine residues, releasing 2,6-diamino-4-hydroxy-5-(N-methyl)formamidopyrimidine.</text>
        <dbReference type="EC" id="3.2.2.23"/>
    </reaction>
</comment>
<evidence type="ECO:0000256" key="12">
    <source>
        <dbReference type="ARBA" id="ARBA00023295"/>
    </source>
</evidence>
<protein>
    <submittedName>
        <fullName evidence="17">Endonuclease</fullName>
    </submittedName>
</protein>
<keyword evidence="9" id="KW-0234">DNA repair</keyword>
<dbReference type="EMBL" id="CP029187">
    <property type="protein sequence ID" value="AWI26270.1"/>
    <property type="molecule type" value="Genomic_DNA"/>
</dbReference>
<dbReference type="GO" id="GO:0008270">
    <property type="term" value="F:zinc ion binding"/>
    <property type="evidence" value="ECO:0007669"/>
    <property type="project" value="UniProtKB-KW"/>
</dbReference>
<evidence type="ECO:0000256" key="4">
    <source>
        <dbReference type="ARBA" id="ARBA00022763"/>
    </source>
</evidence>
<dbReference type="PANTHER" id="PTHR22993">
    <property type="entry name" value="FORMAMIDOPYRIMIDINE-DNA GLYCOSYLASE"/>
    <property type="match status" value="1"/>
</dbReference>
<sequence>MPEGPTIVILKEEASPFTGKRVAAAQGNARIDMGRLEEQQILSFKSWGKHFLICFAGFTIRIHFLMFGSYLINERKKAVPRLRLEFDDGEINFYTCAIKVLEGDVNDHYDWSGDVMNPEWNARKAKKKLKAIPDKMICDSLLEQDIFSGVGNIIKNEVLYRLKVHPESLTGSIPDAEIREIIKEAQHYSFEFLEWKKKSELKKHWLAYTKKTCKRCDLPIIKEYTGAKKRRSFFCINCQKLYHG</sequence>
<organism evidence="17 18">
    <name type="scientific">Flavobacterium pallidum</name>
    <dbReference type="NCBI Taxonomy" id="2172098"/>
    <lineage>
        <taxon>Bacteria</taxon>
        <taxon>Pseudomonadati</taxon>
        <taxon>Bacteroidota</taxon>
        <taxon>Flavobacteriia</taxon>
        <taxon>Flavobacteriales</taxon>
        <taxon>Flavobacteriaceae</taxon>
        <taxon>Flavobacterium</taxon>
    </lineage>
</organism>
<evidence type="ECO:0000256" key="10">
    <source>
        <dbReference type="ARBA" id="ARBA00023239"/>
    </source>
</evidence>
<evidence type="ECO:0000313" key="17">
    <source>
        <dbReference type="EMBL" id="AWI26270.1"/>
    </source>
</evidence>
<dbReference type="GO" id="GO:0008534">
    <property type="term" value="F:oxidized purine nucleobase lesion DNA N-glycosylase activity"/>
    <property type="evidence" value="ECO:0007669"/>
    <property type="project" value="UniProtKB-EC"/>
</dbReference>
<keyword evidence="14" id="KW-0472">Membrane</keyword>
<keyword evidence="14" id="KW-1133">Transmembrane helix</keyword>
<keyword evidence="3" id="KW-0479">Metal-binding</keyword>
<dbReference type="Pfam" id="PF06831">
    <property type="entry name" value="H2TH"/>
    <property type="match status" value="1"/>
</dbReference>
<dbReference type="GO" id="GO:0016829">
    <property type="term" value="F:lyase activity"/>
    <property type="evidence" value="ECO:0007669"/>
    <property type="project" value="UniProtKB-KW"/>
</dbReference>
<dbReference type="Gene3D" id="1.10.8.50">
    <property type="match status" value="1"/>
</dbReference>
<dbReference type="AlphaFoldDB" id="A0A2S1SIP1"/>
<comment type="similarity">
    <text evidence="2">Belongs to the FPG family.</text>
</comment>
<evidence type="ECO:0000256" key="1">
    <source>
        <dbReference type="ARBA" id="ARBA00001668"/>
    </source>
</evidence>
<evidence type="ECO:0000256" key="14">
    <source>
        <dbReference type="SAM" id="Phobius"/>
    </source>
</evidence>
<dbReference type="Proteomes" id="UP000244937">
    <property type="component" value="Chromosome"/>
</dbReference>
<dbReference type="SMART" id="SM00898">
    <property type="entry name" value="Fapy_DNA_glyco"/>
    <property type="match status" value="1"/>
</dbReference>
<keyword evidence="4" id="KW-0227">DNA damage</keyword>
<evidence type="ECO:0000256" key="13">
    <source>
        <dbReference type="PROSITE-ProRule" id="PRU00391"/>
    </source>
</evidence>
<evidence type="ECO:0000256" key="2">
    <source>
        <dbReference type="ARBA" id="ARBA00009409"/>
    </source>
</evidence>
<dbReference type="PROSITE" id="PS51068">
    <property type="entry name" value="FPG_CAT"/>
    <property type="match status" value="1"/>
</dbReference>
<dbReference type="GO" id="GO:0006284">
    <property type="term" value="P:base-excision repair"/>
    <property type="evidence" value="ECO:0007669"/>
    <property type="project" value="InterPro"/>
</dbReference>
<evidence type="ECO:0000259" key="16">
    <source>
        <dbReference type="PROSITE" id="PS51068"/>
    </source>
</evidence>
<dbReference type="CDD" id="cd08974">
    <property type="entry name" value="BaFpgNei_N_2"/>
    <property type="match status" value="1"/>
</dbReference>
<dbReference type="InterPro" id="IPR015886">
    <property type="entry name" value="H2TH_FPG"/>
</dbReference>
<dbReference type="RefSeq" id="WP_108904048.1">
    <property type="nucleotide sequence ID" value="NZ_CP029187.1"/>
</dbReference>
<dbReference type="SUPFAM" id="SSF46946">
    <property type="entry name" value="S13-like H2TH domain"/>
    <property type="match status" value="1"/>
</dbReference>
<keyword evidence="6" id="KW-0378">Hydrolase</keyword>
<evidence type="ECO:0000256" key="3">
    <source>
        <dbReference type="ARBA" id="ARBA00022723"/>
    </source>
</evidence>
<keyword evidence="7" id="KW-0862">Zinc</keyword>